<evidence type="ECO:0000313" key="2">
    <source>
        <dbReference type="Proteomes" id="UP000077202"/>
    </source>
</evidence>
<gene>
    <name evidence="1" type="ORF">AXG93_4509s1030</name>
</gene>
<sequence>MGSLSYEYRKSLVNAFGGGDFGRTPLAYTCAFGGTGHLRRESLRRDKTKQRKRQDALTSVNAFGGSAFSAAPTSADIFKGTPSALRESDFGGRHKPWPWAFGDAEREKSGISQRRSTLPPHDMVREWLKGKDQPTRGFQPHPERWTVSNWEQVLGRCAGEEGHLLLECESINVSKEEEATFPALFKHSKLGKNGYKTRDYKDRFRRNGSTHPTSVAASDHLHDFLAGGVRGADVVRSSDSLGSHFVKGDKTTRIRGEGRVDQSPLPLLDQFLSVDGMSDRNRASAIPIAVTQQPGLICEGRQS</sequence>
<dbReference type="EMBL" id="LVLJ01000686">
    <property type="protein sequence ID" value="OAE33122.1"/>
    <property type="molecule type" value="Genomic_DNA"/>
</dbReference>
<organism evidence="1 2">
    <name type="scientific">Marchantia polymorpha subsp. ruderalis</name>
    <dbReference type="NCBI Taxonomy" id="1480154"/>
    <lineage>
        <taxon>Eukaryota</taxon>
        <taxon>Viridiplantae</taxon>
        <taxon>Streptophyta</taxon>
        <taxon>Embryophyta</taxon>
        <taxon>Marchantiophyta</taxon>
        <taxon>Marchantiopsida</taxon>
        <taxon>Marchantiidae</taxon>
        <taxon>Marchantiales</taxon>
        <taxon>Marchantiaceae</taxon>
        <taxon>Marchantia</taxon>
    </lineage>
</organism>
<name>A0A176WLD7_MARPO</name>
<dbReference type="AlphaFoldDB" id="A0A176WLD7"/>
<proteinExistence type="predicted"/>
<dbReference type="Proteomes" id="UP000077202">
    <property type="component" value="Unassembled WGS sequence"/>
</dbReference>
<reference evidence="1" key="1">
    <citation type="submission" date="2016-03" db="EMBL/GenBank/DDBJ databases">
        <title>Mechanisms controlling the formation of the plant cell surface in tip-growing cells are functionally conserved among land plants.</title>
        <authorList>
            <person name="Honkanen S."/>
            <person name="Jones V.A."/>
            <person name="Morieri G."/>
            <person name="Champion C."/>
            <person name="Hetherington A.J."/>
            <person name="Kelly S."/>
            <person name="Saint-Marcoux D."/>
            <person name="Proust H."/>
            <person name="Prescott H."/>
            <person name="Dolan L."/>
        </authorList>
    </citation>
    <scope>NUCLEOTIDE SEQUENCE [LARGE SCALE GENOMIC DNA]</scope>
    <source>
        <tissue evidence="1">Whole gametophyte</tissue>
    </source>
</reference>
<comment type="caution">
    <text evidence="1">The sequence shown here is derived from an EMBL/GenBank/DDBJ whole genome shotgun (WGS) entry which is preliminary data.</text>
</comment>
<accession>A0A176WLD7</accession>
<keyword evidence="2" id="KW-1185">Reference proteome</keyword>
<protein>
    <submittedName>
        <fullName evidence="1">Uncharacterized protein</fullName>
    </submittedName>
</protein>
<evidence type="ECO:0000313" key="1">
    <source>
        <dbReference type="EMBL" id="OAE33122.1"/>
    </source>
</evidence>